<evidence type="ECO:0000313" key="6">
    <source>
        <dbReference type="EMBL" id="KAH9830268.1"/>
    </source>
</evidence>
<comment type="caution">
    <text evidence="6">The sequence shown here is derived from an EMBL/GenBank/DDBJ whole genome shotgun (WGS) entry which is preliminary data.</text>
</comment>
<reference evidence="6 7" key="1">
    <citation type="journal article" date="2021" name="Environ. Microbiol.">
        <title>Gene family expansions and transcriptome signatures uncover fungal adaptations to wood decay.</title>
        <authorList>
            <person name="Hage H."/>
            <person name="Miyauchi S."/>
            <person name="Viragh M."/>
            <person name="Drula E."/>
            <person name="Min B."/>
            <person name="Chaduli D."/>
            <person name="Navarro D."/>
            <person name="Favel A."/>
            <person name="Norest M."/>
            <person name="Lesage-Meessen L."/>
            <person name="Balint B."/>
            <person name="Merenyi Z."/>
            <person name="de Eugenio L."/>
            <person name="Morin E."/>
            <person name="Martinez A.T."/>
            <person name="Baldrian P."/>
            <person name="Stursova M."/>
            <person name="Martinez M.J."/>
            <person name="Novotny C."/>
            <person name="Magnuson J.K."/>
            <person name="Spatafora J.W."/>
            <person name="Maurice S."/>
            <person name="Pangilinan J."/>
            <person name="Andreopoulos W."/>
            <person name="LaButti K."/>
            <person name="Hundley H."/>
            <person name="Na H."/>
            <person name="Kuo A."/>
            <person name="Barry K."/>
            <person name="Lipzen A."/>
            <person name="Henrissat B."/>
            <person name="Riley R."/>
            <person name="Ahrendt S."/>
            <person name="Nagy L.G."/>
            <person name="Grigoriev I.V."/>
            <person name="Martin F."/>
            <person name="Rosso M.N."/>
        </authorList>
    </citation>
    <scope>NUCLEOTIDE SEQUENCE [LARGE SCALE GENOMIC DNA]</scope>
    <source>
        <strain evidence="6 7">CIRM-BRFM 1785</strain>
    </source>
</reference>
<dbReference type="PROSITE" id="PS00383">
    <property type="entry name" value="TYR_PHOSPHATASE_1"/>
    <property type="match status" value="1"/>
</dbReference>
<keyword evidence="2" id="KW-0904">Protein phosphatase</keyword>
<evidence type="ECO:0000256" key="2">
    <source>
        <dbReference type="ARBA" id="ARBA00022912"/>
    </source>
</evidence>
<dbReference type="RefSeq" id="XP_047773590.1">
    <property type="nucleotide sequence ID" value="XM_047921136.1"/>
</dbReference>
<keyword evidence="7" id="KW-1185">Reference proteome</keyword>
<feature type="compositionally biased region" description="Acidic residues" evidence="3">
    <location>
        <begin position="127"/>
        <end position="137"/>
    </location>
</feature>
<name>A0ABQ8K1B3_9APHY</name>
<dbReference type="CDD" id="cd14516">
    <property type="entry name" value="DSP_fungal_PPS1"/>
    <property type="match status" value="1"/>
</dbReference>
<accession>A0ABQ8K1B3</accession>
<dbReference type="InterPro" id="IPR047949">
    <property type="entry name" value="PPS1_DSP"/>
</dbReference>
<dbReference type="PANTHER" id="PTHR47550">
    <property type="entry name" value="DUAL SPECIFICITY PROTEIN PHOSPHATASE PPS1"/>
    <property type="match status" value="1"/>
</dbReference>
<dbReference type="GeneID" id="72001868"/>
<evidence type="ECO:0000259" key="4">
    <source>
        <dbReference type="PROSITE" id="PS50054"/>
    </source>
</evidence>
<feature type="region of interest" description="Disordered" evidence="3">
    <location>
        <begin position="921"/>
        <end position="954"/>
    </location>
</feature>
<feature type="domain" description="Tyrosine specific protein phosphatases" evidence="5">
    <location>
        <begin position="1085"/>
        <end position="1142"/>
    </location>
</feature>
<evidence type="ECO:0000259" key="5">
    <source>
        <dbReference type="PROSITE" id="PS50056"/>
    </source>
</evidence>
<evidence type="ECO:0000256" key="1">
    <source>
        <dbReference type="ARBA" id="ARBA00022801"/>
    </source>
</evidence>
<evidence type="ECO:0008006" key="8">
    <source>
        <dbReference type="Google" id="ProtNLM"/>
    </source>
</evidence>
<dbReference type="InterPro" id="IPR016130">
    <property type="entry name" value="Tyr_Pase_AS"/>
</dbReference>
<feature type="compositionally biased region" description="Low complexity" evidence="3">
    <location>
        <begin position="138"/>
        <end position="152"/>
    </location>
</feature>
<organism evidence="6 7">
    <name type="scientific">Rhodofomes roseus</name>
    <dbReference type="NCBI Taxonomy" id="34475"/>
    <lineage>
        <taxon>Eukaryota</taxon>
        <taxon>Fungi</taxon>
        <taxon>Dikarya</taxon>
        <taxon>Basidiomycota</taxon>
        <taxon>Agaricomycotina</taxon>
        <taxon>Agaricomycetes</taxon>
        <taxon>Polyporales</taxon>
        <taxon>Rhodofomes</taxon>
    </lineage>
</organism>
<protein>
    <recommendedName>
        <fullName evidence="8">Protein-tyrosine-phosphatase</fullName>
    </recommendedName>
</protein>
<dbReference type="SUPFAM" id="SSF52799">
    <property type="entry name" value="(Phosphotyrosine protein) phosphatases II"/>
    <property type="match status" value="1"/>
</dbReference>
<sequence>MSSAAAPPPAPAVPNLDDPAHVHGLAYAPDFLDALPVLHPRPPPHQPVRALGAAQFSRVHLDYVTTHAPDGVLFPFLHGLEGDNQQQNGFFAASPQAHTVPRFRGLVWVACDDDVNMLPSPTSSPDPDTDDDIDDDSSSTSSLDSLGTMSMDIDVDVSPSTPMELDSTFTDSISDNSASPSAKLEEKPLPSALDSPPHLAAPSLSGRARYPPYTAPAVLTSSFRPRELLHLRTNEDGTLSCAFVEPRVPDGISLRNFGIQVVSSFLWPHMTTSSVSCYIAPACQVRCQLRASFSNGRSPVCTFLQAPCVRLTRAHEADLASSMLTSGGALWIASQCALGRIPIYATLSDVVVYSPKGDTRAALALAEKFKEAIEAKRAERSVRYGCSMDALVAYNVFVLDASPAEMAKALPHLLVRIADVPLAHTDGTDAHTEGEPRDAQSEVEYRNRLFSVNTVDFARREKEEMRDLTQASEIITIADPEMYAESKAEMDALSGSTPATRWNPAVGQIFLGNVNDVPIPPDRRLRARRARSVASPYGDEEEDDGDEVFDWRTNDPAHGLGYDICIDCQDFASFPTAAHVKAAEEHIEALERRWVERCVVELGHVSQKDAEQMCIPLRPPPSANAIIHLPFPSSPTNTPGSMNALVPFMQFLESLLQPPPSMTLAQARALVNPPPIETFPSSLAGHRRASTSGFHPSSLPPPSSFPASFFPTSPVPSAYTRARSTSATFLPPSPPSSSASTSSSAISSPAPSLSSSVATSATSVSTETTPLPASFHTRPIKILIFSADGYTESSVLALTLLMAWRKLSLPEAYLCLQNEKRRSFFVYTADVPMLKRIETRIERERERGWESMGPGIFLGFEKKQEESVEEVQSPLDPENFGEIAHNEFAPLRPMAAKSVSFAIPPAPQPAMTAVTVRPLRTQSVSDTGPLQGEKDASGRPRASTMPAPRSPLPSGRDHHVWFNDPRFDGSFPSRVLPFLYLGNLNHATNAYMLHALGITHVVSVGECALVPPPNLEASASAPSCSYTGPSSHAQFIPGNGPRGQGSLWIEEREGRIKVLDIKGVCDDGIDTLEPQLGPICEWIDRAREEGGKVLVHCRVGVSRSATVTIAYVMKHLSLPLVDAYLIVRSRRLSVLIQPNMRLLYNLLGWEVKLARKRAGDDVDKLRVELARCLNWPYLAKEVHLLNQKYLQ</sequence>
<feature type="compositionally biased region" description="Polar residues" evidence="3">
    <location>
        <begin position="167"/>
        <end position="180"/>
    </location>
</feature>
<evidence type="ECO:0000313" key="7">
    <source>
        <dbReference type="Proteomes" id="UP000814176"/>
    </source>
</evidence>
<feature type="domain" description="Tyrosine-protein phosphatase" evidence="4">
    <location>
        <begin position="971"/>
        <end position="1155"/>
    </location>
</feature>
<dbReference type="EMBL" id="JADCUA010000032">
    <property type="protein sequence ID" value="KAH9830268.1"/>
    <property type="molecule type" value="Genomic_DNA"/>
</dbReference>
<dbReference type="Pfam" id="PF00782">
    <property type="entry name" value="DSPc"/>
    <property type="match status" value="1"/>
</dbReference>
<dbReference type="InterPro" id="IPR000340">
    <property type="entry name" value="Dual-sp_phosphatase_cat-dom"/>
</dbReference>
<evidence type="ECO:0000256" key="3">
    <source>
        <dbReference type="SAM" id="MobiDB-lite"/>
    </source>
</evidence>
<dbReference type="PROSITE" id="PS50054">
    <property type="entry name" value="TYR_PHOSPHATASE_DUAL"/>
    <property type="match status" value="1"/>
</dbReference>
<dbReference type="PANTHER" id="PTHR47550:SF1">
    <property type="entry name" value="DUAL SPECIFICITY PROTEIN PHOSPHATASE PPS1"/>
    <property type="match status" value="1"/>
</dbReference>
<dbReference type="Proteomes" id="UP000814176">
    <property type="component" value="Unassembled WGS sequence"/>
</dbReference>
<dbReference type="InterPro" id="IPR053239">
    <property type="entry name" value="Dual_spec_PTase"/>
</dbReference>
<feature type="region of interest" description="Disordered" evidence="3">
    <location>
        <begin position="726"/>
        <end position="757"/>
    </location>
</feature>
<dbReference type="InterPro" id="IPR029021">
    <property type="entry name" value="Prot-tyrosine_phosphatase-like"/>
</dbReference>
<feature type="region of interest" description="Disordered" evidence="3">
    <location>
        <begin position="117"/>
        <end position="207"/>
    </location>
</feature>
<feature type="compositionally biased region" description="Low complexity" evidence="3">
    <location>
        <begin position="117"/>
        <end position="126"/>
    </location>
</feature>
<feature type="region of interest" description="Disordered" evidence="3">
    <location>
        <begin position="678"/>
        <end position="699"/>
    </location>
</feature>
<gene>
    <name evidence="6" type="ORF">C8Q71DRAFT_717030</name>
</gene>
<dbReference type="PROSITE" id="PS50056">
    <property type="entry name" value="TYR_PHOSPHATASE_2"/>
    <property type="match status" value="1"/>
</dbReference>
<keyword evidence="1" id="KW-0378">Hydrolase</keyword>
<proteinExistence type="predicted"/>
<dbReference type="Gene3D" id="3.90.190.10">
    <property type="entry name" value="Protein tyrosine phosphatase superfamily"/>
    <property type="match status" value="1"/>
</dbReference>
<dbReference type="InterPro" id="IPR020422">
    <property type="entry name" value="TYR_PHOSPHATASE_DUAL_dom"/>
</dbReference>
<dbReference type="InterPro" id="IPR000387">
    <property type="entry name" value="Tyr_Pase_dom"/>
</dbReference>
<dbReference type="SMART" id="SM00195">
    <property type="entry name" value="DSPc"/>
    <property type="match status" value="1"/>
</dbReference>